<feature type="compositionally biased region" description="Polar residues" evidence="1">
    <location>
        <begin position="194"/>
        <end position="214"/>
    </location>
</feature>
<evidence type="ECO:0000256" key="1">
    <source>
        <dbReference type="SAM" id="MobiDB-lite"/>
    </source>
</evidence>
<organism evidence="2 3">
    <name type="scientific">Parastrongyloides trichosuri</name>
    <name type="common">Possum-specific nematode worm</name>
    <dbReference type="NCBI Taxonomy" id="131310"/>
    <lineage>
        <taxon>Eukaryota</taxon>
        <taxon>Metazoa</taxon>
        <taxon>Ecdysozoa</taxon>
        <taxon>Nematoda</taxon>
        <taxon>Chromadorea</taxon>
        <taxon>Rhabditida</taxon>
        <taxon>Tylenchina</taxon>
        <taxon>Panagrolaimomorpha</taxon>
        <taxon>Strongyloidoidea</taxon>
        <taxon>Strongyloididae</taxon>
        <taxon>Parastrongyloides</taxon>
    </lineage>
</organism>
<feature type="region of interest" description="Disordered" evidence="1">
    <location>
        <begin position="368"/>
        <end position="401"/>
    </location>
</feature>
<dbReference type="Proteomes" id="UP000038045">
    <property type="component" value="Unplaced"/>
</dbReference>
<feature type="compositionally biased region" description="Polar residues" evidence="1">
    <location>
        <begin position="372"/>
        <end position="401"/>
    </location>
</feature>
<feature type="compositionally biased region" description="Low complexity" evidence="1">
    <location>
        <begin position="18"/>
        <end position="45"/>
    </location>
</feature>
<keyword evidence="2" id="KW-1185">Reference proteome</keyword>
<reference evidence="3" key="1">
    <citation type="submission" date="2017-02" db="UniProtKB">
        <authorList>
            <consortium name="WormBaseParasite"/>
        </authorList>
    </citation>
    <scope>IDENTIFICATION</scope>
</reference>
<evidence type="ECO:0000313" key="2">
    <source>
        <dbReference type="Proteomes" id="UP000038045"/>
    </source>
</evidence>
<feature type="compositionally biased region" description="Polar residues" evidence="1">
    <location>
        <begin position="466"/>
        <end position="479"/>
    </location>
</feature>
<feature type="region of interest" description="Disordered" evidence="1">
    <location>
        <begin position="1"/>
        <end position="45"/>
    </location>
</feature>
<dbReference type="AlphaFoldDB" id="A0A0N4Z9Z5"/>
<proteinExistence type="predicted"/>
<dbReference type="WBParaSite" id="PTRK_0000420300.1">
    <property type="protein sequence ID" value="PTRK_0000420300.1"/>
    <property type="gene ID" value="PTRK_0000420300"/>
</dbReference>
<feature type="region of interest" description="Disordered" evidence="1">
    <location>
        <begin position="191"/>
        <end position="214"/>
    </location>
</feature>
<feature type="region of interest" description="Disordered" evidence="1">
    <location>
        <begin position="541"/>
        <end position="567"/>
    </location>
</feature>
<protein>
    <submittedName>
        <fullName evidence="3">PUM-HD domain-containing protein</fullName>
    </submittedName>
</protein>
<evidence type="ECO:0000313" key="3">
    <source>
        <dbReference type="WBParaSite" id="PTRK_0000420300.1"/>
    </source>
</evidence>
<accession>A0A0N4Z9Z5</accession>
<feature type="compositionally biased region" description="Low complexity" evidence="1">
    <location>
        <begin position="480"/>
        <end position="490"/>
    </location>
</feature>
<feature type="region of interest" description="Disordered" evidence="1">
    <location>
        <begin position="466"/>
        <end position="493"/>
    </location>
</feature>
<sequence>MEKSFGEILKAAYDESGDQPPSGSLNSSSSESPYPKSSDSSPYFFSGSSSLSNIESSSIQFRHESPNLSNETNFSMVVHTGSSSSTGGSDMEENRTNSSISNISHINVGSNSLINEDEYVFIDNTSSRNSISSDQPFIANMNEEVYDLRISAPTYEREINHQDENPMEMGHEESNVQVDSINNIFDKKDEPQNMMESHNNSSDNGQTYQQQTCPPPSNNYCDISSNFMVGTTIAGSTYETRQYSSLPNYNIAEDPRSVNSQVSYQTSWGNGMQTMSPEGVPFQQYQQPLDLSLPYNAPIDYSQHNYVENNVSNVYAPPISMNNTPSVNCEYQSSLGMSNVNSFNTTSTYGTVPENHFNNNVSNFNQQNGTNQPLFGNNATQQYPGLSSFNQSSPYPYSGGQASQYGNVNTYSVNRSHYQNMEESVDQQAIDRAFQMHINSIESQRSMIHNNIPQNLTLLSSYNGENVQQQQQHSNVNKPSSSTSGNGESSNSRHPDLFIIEAILNNVREDGDRNFAFYTQLISLFYSQYISRIQAPPQQHLNVNNLNDNNSNVGNSDGATDEEETQS</sequence>
<name>A0A0N4Z9Z5_PARTI</name>
<feature type="compositionally biased region" description="Low complexity" evidence="1">
    <location>
        <begin position="541"/>
        <end position="558"/>
    </location>
</feature>